<gene>
    <name evidence="1" type="ORF">DW075_20595</name>
</gene>
<dbReference type="AlphaFoldDB" id="A0A415FF96"/>
<comment type="caution">
    <text evidence="1">The sequence shown here is derived from an EMBL/GenBank/DDBJ whole genome shotgun (WGS) entry which is preliminary data.</text>
</comment>
<dbReference type="EMBL" id="QRNE01000157">
    <property type="protein sequence ID" value="RHK20175.1"/>
    <property type="molecule type" value="Genomic_DNA"/>
</dbReference>
<name>A0A415FF96_9BACE</name>
<proteinExistence type="predicted"/>
<evidence type="ECO:0000313" key="2">
    <source>
        <dbReference type="Proteomes" id="UP000285503"/>
    </source>
</evidence>
<accession>A0A415FF96</accession>
<protein>
    <submittedName>
        <fullName evidence="1">Uncharacterized protein</fullName>
    </submittedName>
</protein>
<dbReference type="Proteomes" id="UP000285503">
    <property type="component" value="Unassembled WGS sequence"/>
</dbReference>
<evidence type="ECO:0000313" key="1">
    <source>
        <dbReference type="EMBL" id="RHK20175.1"/>
    </source>
</evidence>
<sequence length="100" mass="10961">MVLCGLGGVFVEVLKDVSSGLVPFLATPKAVVAVDAAYPNRKIGLFFHSLRHIYYLSAVILPTFGNSNGRIENMYIYEESSNTFNLFNRLSDKLPCTNGG</sequence>
<reference evidence="1 2" key="1">
    <citation type="submission" date="2018-08" db="EMBL/GenBank/DDBJ databases">
        <title>A genome reference for cultivated species of the human gut microbiota.</title>
        <authorList>
            <person name="Zou Y."/>
            <person name="Xue W."/>
            <person name="Luo G."/>
        </authorList>
    </citation>
    <scope>NUCLEOTIDE SEQUENCE [LARGE SCALE GENOMIC DNA]</scope>
    <source>
        <strain evidence="1 2">AF46-11NS</strain>
    </source>
</reference>
<organism evidence="1 2">
    <name type="scientific">Bacteroides xylanisolvens</name>
    <dbReference type="NCBI Taxonomy" id="371601"/>
    <lineage>
        <taxon>Bacteria</taxon>
        <taxon>Pseudomonadati</taxon>
        <taxon>Bacteroidota</taxon>
        <taxon>Bacteroidia</taxon>
        <taxon>Bacteroidales</taxon>
        <taxon>Bacteroidaceae</taxon>
        <taxon>Bacteroides</taxon>
    </lineage>
</organism>